<dbReference type="Proteomes" id="UP000002039">
    <property type="component" value="Unassembled WGS sequence"/>
</dbReference>
<sequence length="380" mass="41298">MLDALRLRWCGIGMYDQSKKLTLAQTARHGTLRSRGTNAVHNASLGLPASRPLQVVPQACRFVSHAGPNSSNIIALVSYVVLGFLIVHFMGVFLPLPFAPPLVPELCVSRVVLSLSRGTRLPKGYGSPVARHSGAGHDGADEHCVLRHRGSERAHAKFLMKAYVVSLSGPGVEEHGAGEHLVLSLGQHAGLISNGLTASTVVQTTKFVDYKKHALLPRSLASAYGLQALYANLQDISVQVAPLVNIGAFHVGDGVLRQMVRWFLNSSCLTWISGNHRSNILFTNTPNMYEVLTLVEIVEQGRLKAVLDSSRFAIEDLMKACELVTSRMFWGKVLIRDPMLNINAAIIARCTIPFGKRYQLGNPSTTSLLSSVPSMPISHK</sequence>
<evidence type="ECO:0000313" key="3">
    <source>
        <dbReference type="Proteomes" id="UP000002039"/>
    </source>
</evidence>
<evidence type="ECO:0000313" key="2">
    <source>
        <dbReference type="EMBL" id="EEQ83370.1"/>
    </source>
</evidence>
<dbReference type="EMBL" id="EQ999973">
    <property type="protein sequence ID" value="EEQ83370.1"/>
    <property type="molecule type" value="Genomic_DNA"/>
</dbReference>
<keyword evidence="1" id="KW-0472">Membrane</keyword>
<dbReference type="RefSeq" id="XP_045271586.1">
    <property type="nucleotide sequence ID" value="XM_045415697.1"/>
</dbReference>
<dbReference type="GeneID" id="69022992"/>
<keyword evidence="1" id="KW-0812">Transmembrane</keyword>
<proteinExistence type="predicted"/>
<feature type="transmembrane region" description="Helical" evidence="1">
    <location>
        <begin position="73"/>
        <end position="98"/>
    </location>
</feature>
<gene>
    <name evidence="2" type="ORF">BDCG_00175</name>
</gene>
<evidence type="ECO:0000256" key="1">
    <source>
        <dbReference type="SAM" id="Phobius"/>
    </source>
</evidence>
<reference evidence="3" key="1">
    <citation type="journal article" date="2015" name="PLoS Genet.">
        <title>The dynamic genome and transcriptome of the human fungal pathogen Blastomyces and close relative Emmonsia.</title>
        <authorList>
            <person name="Munoz J.F."/>
            <person name="Gauthier G.M."/>
            <person name="Desjardins C.A."/>
            <person name="Gallo J.E."/>
            <person name="Holder J."/>
            <person name="Sullivan T.D."/>
            <person name="Marty A.J."/>
            <person name="Carmen J.C."/>
            <person name="Chen Z."/>
            <person name="Ding L."/>
            <person name="Gujja S."/>
            <person name="Magrini V."/>
            <person name="Misas E."/>
            <person name="Mitreva M."/>
            <person name="Priest M."/>
            <person name="Saif S."/>
            <person name="Whiston E.A."/>
            <person name="Young S."/>
            <person name="Zeng Q."/>
            <person name="Goldman W.E."/>
            <person name="Mardis E.R."/>
            <person name="Taylor J.W."/>
            <person name="McEwen J.G."/>
            <person name="Clay O.K."/>
            <person name="Klein B.S."/>
            <person name="Cuomo C.A."/>
        </authorList>
    </citation>
    <scope>NUCLEOTIDE SEQUENCE [LARGE SCALE GENOMIC DNA]</scope>
    <source>
        <strain evidence="3">ER-3 / ATCC MYA-2586</strain>
    </source>
</reference>
<organism evidence="2 3">
    <name type="scientific">Ajellomyces dermatitidis (strain ER-3 / ATCC MYA-2586)</name>
    <name type="common">Blastomyces dermatitidis</name>
    <dbReference type="NCBI Taxonomy" id="559297"/>
    <lineage>
        <taxon>Eukaryota</taxon>
        <taxon>Fungi</taxon>
        <taxon>Dikarya</taxon>
        <taxon>Ascomycota</taxon>
        <taxon>Pezizomycotina</taxon>
        <taxon>Eurotiomycetes</taxon>
        <taxon>Eurotiomycetidae</taxon>
        <taxon>Onygenales</taxon>
        <taxon>Ajellomycetaceae</taxon>
        <taxon>Blastomyces</taxon>
    </lineage>
</organism>
<keyword evidence="1" id="KW-1133">Transmembrane helix</keyword>
<accession>A0ABM9YF72</accession>
<protein>
    <submittedName>
        <fullName evidence="2">Uncharacterized protein</fullName>
    </submittedName>
</protein>
<keyword evidence="3" id="KW-1185">Reference proteome</keyword>
<name>A0ABM9YF72_AJEDR</name>